<keyword evidence="3 5" id="KW-1133">Transmembrane helix</keyword>
<evidence type="ECO:0000256" key="2">
    <source>
        <dbReference type="ARBA" id="ARBA00022692"/>
    </source>
</evidence>
<dbReference type="Pfam" id="PF01957">
    <property type="entry name" value="NfeD"/>
    <property type="match status" value="1"/>
</dbReference>
<keyword evidence="4 5" id="KW-0472">Membrane</keyword>
<dbReference type="Gene3D" id="2.40.50.140">
    <property type="entry name" value="Nucleic acid-binding proteins"/>
    <property type="match status" value="1"/>
</dbReference>
<proteinExistence type="predicted"/>
<accession>A0A329QLI9</accession>
<dbReference type="AlphaFoldDB" id="A0A329QLI9"/>
<evidence type="ECO:0000256" key="3">
    <source>
        <dbReference type="ARBA" id="ARBA00022989"/>
    </source>
</evidence>
<organism evidence="7 8">
    <name type="scientific">Phytoactinopolyspora halophila</name>
    <dbReference type="NCBI Taxonomy" id="1981511"/>
    <lineage>
        <taxon>Bacteria</taxon>
        <taxon>Bacillati</taxon>
        <taxon>Actinomycetota</taxon>
        <taxon>Actinomycetes</taxon>
        <taxon>Jiangellales</taxon>
        <taxon>Jiangellaceae</taxon>
        <taxon>Phytoactinopolyspora</taxon>
    </lineage>
</organism>
<gene>
    <name evidence="7" type="ORF">DPM12_12985</name>
</gene>
<evidence type="ECO:0000256" key="5">
    <source>
        <dbReference type="SAM" id="Phobius"/>
    </source>
</evidence>
<name>A0A329QLI9_9ACTN</name>
<evidence type="ECO:0000256" key="1">
    <source>
        <dbReference type="ARBA" id="ARBA00004141"/>
    </source>
</evidence>
<reference evidence="7 8" key="1">
    <citation type="submission" date="2018-06" db="EMBL/GenBank/DDBJ databases">
        <title>Phytoactinopolyspora halophila sp. nov., a novel halophilic actinomycete isolated from a saline soil in China.</title>
        <authorList>
            <person name="Tang S.-K."/>
        </authorList>
    </citation>
    <scope>NUCLEOTIDE SEQUENCE [LARGE SCALE GENOMIC DNA]</scope>
    <source>
        <strain evidence="7 8">YIM 96934</strain>
    </source>
</reference>
<dbReference type="InterPro" id="IPR012340">
    <property type="entry name" value="NA-bd_OB-fold"/>
</dbReference>
<comment type="caution">
    <text evidence="7">The sequence shown here is derived from an EMBL/GenBank/DDBJ whole genome shotgun (WGS) entry which is preliminary data.</text>
</comment>
<comment type="subcellular location">
    <subcellularLocation>
        <location evidence="1">Membrane</location>
        <topology evidence="1">Multi-pass membrane protein</topology>
    </subcellularLocation>
</comment>
<feature type="transmembrane region" description="Helical" evidence="5">
    <location>
        <begin position="13"/>
        <end position="28"/>
    </location>
</feature>
<dbReference type="OrthoDB" id="9792945at2"/>
<dbReference type="InterPro" id="IPR002810">
    <property type="entry name" value="NfeD-like_C"/>
</dbReference>
<dbReference type="PANTHER" id="PTHR33507">
    <property type="entry name" value="INNER MEMBRANE PROTEIN YBBJ"/>
    <property type="match status" value="1"/>
</dbReference>
<keyword evidence="8" id="KW-1185">Reference proteome</keyword>
<keyword evidence="2 5" id="KW-0812">Transmembrane</keyword>
<dbReference type="RefSeq" id="WP_112258756.1">
    <property type="nucleotide sequence ID" value="NZ_QMIG01000013.1"/>
</dbReference>
<evidence type="ECO:0000313" key="8">
    <source>
        <dbReference type="Proteomes" id="UP000250462"/>
    </source>
</evidence>
<evidence type="ECO:0000313" key="7">
    <source>
        <dbReference type="EMBL" id="RAW13245.1"/>
    </source>
</evidence>
<feature type="transmembrane region" description="Helical" evidence="5">
    <location>
        <begin position="57"/>
        <end position="77"/>
    </location>
</feature>
<dbReference type="PANTHER" id="PTHR33507:SF3">
    <property type="entry name" value="INNER MEMBRANE PROTEIN YBBJ"/>
    <property type="match status" value="1"/>
</dbReference>
<feature type="domain" description="NfeD-like C-terminal" evidence="6">
    <location>
        <begin position="92"/>
        <end position="148"/>
    </location>
</feature>
<protein>
    <submittedName>
        <fullName evidence="7">NfeD family protein</fullName>
    </submittedName>
</protein>
<dbReference type="SUPFAM" id="SSF141322">
    <property type="entry name" value="NfeD domain-like"/>
    <property type="match status" value="1"/>
</dbReference>
<dbReference type="InterPro" id="IPR052165">
    <property type="entry name" value="Membrane_assoc_protease"/>
</dbReference>
<evidence type="ECO:0000256" key="4">
    <source>
        <dbReference type="ARBA" id="ARBA00023136"/>
    </source>
</evidence>
<sequence length="155" mass="16578">MQGFWDWLSDNEWSAWLGLAFLFGIFETTTLDLVFLMMAAGALSGALAAILEVPLVGQMLIAIGVSAIMIGVVRPIAKRHMRMPQKVRTGVAALVGQSAVVLEPVDGDDGRIKLAGEEWTARSFDGRTEIEAGKNVDVIEIDGATALVLPEDGPL</sequence>
<dbReference type="EMBL" id="QMIG01000013">
    <property type="protein sequence ID" value="RAW13245.1"/>
    <property type="molecule type" value="Genomic_DNA"/>
</dbReference>
<dbReference type="GO" id="GO:0005886">
    <property type="term" value="C:plasma membrane"/>
    <property type="evidence" value="ECO:0007669"/>
    <property type="project" value="TreeGrafter"/>
</dbReference>
<dbReference type="Proteomes" id="UP000250462">
    <property type="component" value="Unassembled WGS sequence"/>
</dbReference>
<evidence type="ECO:0000259" key="6">
    <source>
        <dbReference type="Pfam" id="PF01957"/>
    </source>
</evidence>